<dbReference type="InterPro" id="IPR000884">
    <property type="entry name" value="TSP1_rpt"/>
</dbReference>
<feature type="binding site" evidence="20 22">
    <location>
        <position position="393"/>
    </location>
    <ligand>
        <name>Zn(2+)</name>
        <dbReference type="ChEBI" id="CHEBI:29105"/>
        <note>catalytic</note>
    </ligand>
</feature>
<protein>
    <recommendedName>
        <fullName evidence="17">A disintegrin and metalloproteinase with thrombospondin motifs 7</fullName>
    </recommendedName>
</protein>
<dbReference type="InterPro" id="IPR010909">
    <property type="entry name" value="PLAC"/>
</dbReference>
<comment type="subunit">
    <text evidence="16">Interacts with COMP.</text>
</comment>
<comment type="caution">
    <text evidence="22">Lacks conserved residue(s) required for the propagation of feature annotation.</text>
</comment>
<keyword evidence="15" id="KW-0325">Glycoprotein</keyword>
<dbReference type="Pfam" id="PF17771">
    <property type="entry name" value="ADAMTS_CR_2"/>
    <property type="match status" value="1"/>
</dbReference>
<dbReference type="FunFam" id="2.60.120.830:FF:000001">
    <property type="entry name" value="A disintegrin and metalloproteinase with thrombospondin motifs 1"/>
    <property type="match status" value="1"/>
</dbReference>
<dbReference type="SUPFAM" id="SSF82895">
    <property type="entry name" value="TSP-1 type 1 repeat"/>
    <property type="match status" value="8"/>
</dbReference>
<reference evidence="27 28" key="1">
    <citation type="journal article" date="2020" name="Nature">
        <title>Six reference-quality genomes reveal evolution of bat adaptations.</title>
        <authorList>
            <person name="Jebb D."/>
            <person name="Huang Z."/>
            <person name="Pippel M."/>
            <person name="Hughes G.M."/>
            <person name="Lavrichenko K."/>
            <person name="Devanna P."/>
            <person name="Winkler S."/>
            <person name="Jermiin L.S."/>
            <person name="Skirmuntt E.C."/>
            <person name="Katzourakis A."/>
            <person name="Burkitt-Gray L."/>
            <person name="Ray D.A."/>
            <person name="Sullivan K.A.M."/>
            <person name="Roscito J.G."/>
            <person name="Kirilenko B.M."/>
            <person name="Davalos L.M."/>
            <person name="Corthals A.P."/>
            <person name="Power M.L."/>
            <person name="Jones G."/>
            <person name="Ransome R.D."/>
            <person name="Dechmann D.K.N."/>
            <person name="Locatelli A.G."/>
            <person name="Puechmaille S.J."/>
            <person name="Fedrigo O."/>
            <person name="Jarvis E.D."/>
            <person name="Hiller M."/>
            <person name="Vernes S.C."/>
            <person name="Myers E.W."/>
            <person name="Teeling E.C."/>
        </authorList>
    </citation>
    <scope>NUCLEOTIDE SEQUENCE [LARGE SCALE GENOMIC DNA]</scope>
    <source>
        <strain evidence="27">MRouAeg1</strain>
        <tissue evidence="27">Muscle</tissue>
    </source>
</reference>
<dbReference type="PROSITE" id="PS50900">
    <property type="entry name" value="PLAC"/>
    <property type="match status" value="1"/>
</dbReference>
<dbReference type="PANTHER" id="PTHR13723:SF142">
    <property type="entry name" value="A DISINTEGRIN AND METALLOPROTEINASE WITH THROMBOSPONDIN MOTIFS 7"/>
    <property type="match status" value="1"/>
</dbReference>
<feature type="disulfide bond" evidence="21">
    <location>
        <begin position="486"/>
        <end position="504"/>
    </location>
</feature>
<dbReference type="InterPro" id="IPR045371">
    <property type="entry name" value="ADAMTS_CR_3"/>
</dbReference>
<dbReference type="SUPFAM" id="SSF55486">
    <property type="entry name" value="Metalloproteases ('zincins'), catalytic domain"/>
    <property type="match status" value="1"/>
</dbReference>
<evidence type="ECO:0000256" key="15">
    <source>
        <dbReference type="ARBA" id="ARBA00023180"/>
    </source>
</evidence>
<evidence type="ECO:0000256" key="16">
    <source>
        <dbReference type="ARBA" id="ARBA00062682"/>
    </source>
</evidence>
<dbReference type="InterPro" id="IPR002870">
    <property type="entry name" value="Peptidase_M12B_N"/>
</dbReference>
<dbReference type="FunFam" id="2.20.100.10:FF:000098">
    <property type="entry name" value="A disintegrin and metalloproteinase with thrombospondin motifs 7"/>
    <property type="match status" value="1"/>
</dbReference>
<feature type="binding site" evidence="20 22">
    <location>
        <position position="389"/>
    </location>
    <ligand>
        <name>Zn(2+)</name>
        <dbReference type="ChEBI" id="CHEBI:29105"/>
        <note>catalytic</note>
    </ligand>
</feature>
<feature type="compositionally biased region" description="Pro residues" evidence="23">
    <location>
        <begin position="1093"/>
        <end position="1115"/>
    </location>
</feature>
<evidence type="ECO:0000256" key="4">
    <source>
        <dbReference type="ARBA" id="ARBA00022670"/>
    </source>
</evidence>
<dbReference type="PROSITE" id="PS50215">
    <property type="entry name" value="ADAM_MEPRO"/>
    <property type="match status" value="1"/>
</dbReference>
<feature type="binding site" evidence="20">
    <location>
        <position position="448"/>
    </location>
    <ligand>
        <name>Ca(2+)</name>
        <dbReference type="ChEBI" id="CHEBI:29108"/>
        <label>1</label>
    </ligand>
</feature>
<evidence type="ECO:0000256" key="22">
    <source>
        <dbReference type="PROSITE-ProRule" id="PRU00276"/>
    </source>
</evidence>
<feature type="binding site" evidence="20">
    <location>
        <position position="330"/>
    </location>
    <ligand>
        <name>Ca(2+)</name>
        <dbReference type="ChEBI" id="CHEBI:29108"/>
        <label>1</label>
    </ligand>
</feature>
<evidence type="ECO:0000313" key="27">
    <source>
        <dbReference type="EMBL" id="KAF6408845.1"/>
    </source>
</evidence>
<evidence type="ECO:0000256" key="21">
    <source>
        <dbReference type="PIRSR" id="PIRSR613273-3"/>
    </source>
</evidence>
<dbReference type="Gene3D" id="2.60.120.830">
    <property type="match status" value="1"/>
</dbReference>
<feature type="binding site" evidence="20">
    <location>
        <position position="246"/>
    </location>
    <ligand>
        <name>Ca(2+)</name>
        <dbReference type="ChEBI" id="CHEBI:29108"/>
        <label>1</label>
    </ligand>
</feature>
<feature type="binding site" evidence="20">
    <location>
        <position position="451"/>
    </location>
    <ligand>
        <name>Ca(2+)</name>
        <dbReference type="ChEBI" id="CHEBI:29108"/>
        <label>2</label>
    </ligand>
</feature>
<evidence type="ECO:0000256" key="14">
    <source>
        <dbReference type="ARBA" id="ARBA00023157"/>
    </source>
</evidence>
<feature type="disulfide bond" evidence="21">
    <location>
        <begin position="367"/>
        <end position="448"/>
    </location>
</feature>
<keyword evidence="5" id="KW-0165">Cleavage on pair of basic residues</keyword>
<organism evidence="27 28">
    <name type="scientific">Rousettus aegyptiacus</name>
    <name type="common">Egyptian fruit bat</name>
    <name type="synonym">Pteropus aegyptiacus</name>
    <dbReference type="NCBI Taxonomy" id="9407"/>
    <lineage>
        <taxon>Eukaryota</taxon>
        <taxon>Metazoa</taxon>
        <taxon>Chordata</taxon>
        <taxon>Craniata</taxon>
        <taxon>Vertebrata</taxon>
        <taxon>Euteleostomi</taxon>
        <taxon>Mammalia</taxon>
        <taxon>Eutheria</taxon>
        <taxon>Laurasiatheria</taxon>
        <taxon>Chiroptera</taxon>
        <taxon>Yinpterochiroptera</taxon>
        <taxon>Pteropodoidea</taxon>
        <taxon>Pteropodidae</taxon>
        <taxon>Rousettinae</taxon>
        <taxon>Rousettus</taxon>
    </lineage>
</organism>
<keyword evidence="6 20" id="KW-0479">Metal-binding</keyword>
<feature type="region of interest" description="Disordered" evidence="23">
    <location>
        <begin position="1026"/>
        <end position="1053"/>
    </location>
</feature>
<feature type="disulfide bond" evidence="21">
    <location>
        <begin position="517"/>
        <end position="528"/>
    </location>
</feature>
<evidence type="ECO:0000256" key="9">
    <source>
        <dbReference type="ARBA" id="ARBA00022801"/>
    </source>
</evidence>
<sequence length="1666" mass="180535">MPDCGPRDPRSPAPLRPLLLLLCALAPGATGLASGPAAEGRTELDIVHPVRVDAGGAFLSYELWPRAPRKRAVSARQAPSAFYELQFRGRALRFHLAANVHLLAPGFVSETRRRGGLGRAHIRTHAPACHLLGEVQDPELEGGLAAISACDGLKGVFQLSNEDYFIEPLEGVPARPGRAQPHVVYKRQAPKRRVEPGDARASSTCGVQESLEQEFRREHWEQRQQRLRSRPRRLHQRSVSKEKWVETLVVADTKMVEYHGQPHVESYMLTIMNMVAGLFHDPSIGNPIHITIVRLILLEDEEEDLKITHHADNTLKSFCKWQKSINMKGDAHPLHHDTAILLTRKDLCASTNWPCETLGLSHVAGMCQPHRSCNINEDTGLPLAFTVAHELGHSFGIQHDGSGNDCEPVGKRPFVMSPQLLYDSMPLTWSRCSREYITRFLDRGWGMCLDDTPAKEVIDFPSVLPGVLYDVGHQCRLQYGAYSVFCDGMDNVCHTLWCSVGTTCHSKLDAAVDGTTCGESKWCLDGECVSMDFQPEAVDGGWSGWSAWSVCSRSCGVGVQSAERQCTQPVPKYKGKYCVGERRRLRLCNLHGCPAGRPSFRHVQCSHFDAMLYKGRLHTWVPVANDENPCELHCRPSDGHFAEKLRDAVLDGTPCYQGQTSRDLCVNGICKNVGCDFEIDSGAVEDRCGVCQGNGSTCHTVSGTFQEAEGLGYVDVGLIPAGAREILIEEVAEAANFLALRGEDPDRYFLNGGWTIQWNGVYQVAGTTFTYVRMGDWENLTSPGPTSEPVWIQLLFQESNPGVRYEYTIHRDADGPGLGPPPEFSWLHGPWSKCTVTCGTGLQRRSVYCAERQLGPVDEGHCDPLSRPDDRQRKCSEEPCPARWWVGEWQPCSSSCGPGGLSRRAVLCVRSVGLDEQSALETPACAHLPRPPAETPCNRNVTCPATWAVGNWSQCSVTCGPGMQHRSVLCMNDTSVPCDEAQRPAGEATCPQPPCPRALGELDPEGSGSGSFSHELYNEVDFVPRHLAPRPMHPSSPGPAGDGNAIEGAGPEPEPVFVDDFYYDYNFITFHEDLSYGPFEEPGSDLGAAGDWMPPPLSSPAEPPMGTPEPAPGPPRAEGEQEPGDRSPTSWPGQASHSLPPPGNLLVTLSEDTHLGAPELGLPSLPWTPASAGGAETTAAPGDQDVSSPSPPLPPRWESTNEVSEDNEEAPHLLPSSTVSPLSSTSTVHSSPGPASAPSWTSVTGAWEPALDGGLEPEARELRPTVEGSPPTPYPTASLPEAWDRDSPLEQGTPALPAPGLAPLQPQTPAVPGSFLLMTPTGLRHTPGVTTLSPAPSGQAESPSPQAPLRSVLLSAPAGDAPANSSGAPDAQIPDPSLAEEGSPEDLPPASNATWEVGHWSECSTTCGLGAVWRSVRCSSGREDDCAAAGRPQPARRCHLRPCATWHAGNWSKCSRSCGGGSSVRDVQCVDTRDLRPLRPFHCQAGPTPPPARQPCGAQPCLSWYTSSWRECSEACGGGQQQRLVTCPEPGLCEEALRPNSTRLCNTQPCTQWVVGPWGQCSAPCGGGVQRRLVRCVNTHTGLPEEDSEQCSHEAWPENSRPCGTQDCELTEPPRCERDRLPFGFCETLRLLGRCQLPTVRAQCCRSCPPPGRTAPSRGHQRATRR</sequence>
<name>A0A7J8CDA2_ROUAE</name>
<feature type="domain" description="PLAC" evidence="26">
    <location>
        <begin position="1612"/>
        <end position="1652"/>
    </location>
</feature>
<dbReference type="PROSITE" id="PS50092">
    <property type="entry name" value="TSP1"/>
    <property type="match status" value="8"/>
</dbReference>
<dbReference type="InterPro" id="IPR036383">
    <property type="entry name" value="TSP1_rpt_sf"/>
</dbReference>
<feature type="disulfide bond" evidence="21">
    <location>
        <begin position="493"/>
        <end position="523"/>
    </location>
</feature>
<feature type="disulfide bond" evidence="21">
    <location>
        <begin position="555"/>
        <end position="593"/>
    </location>
</feature>
<feature type="binding site" evidence="20">
    <location>
        <position position="330"/>
    </location>
    <ligand>
        <name>Ca(2+)</name>
        <dbReference type="ChEBI" id="CHEBI:29108"/>
        <label>2</label>
    </ligand>
</feature>
<feature type="binding site" evidence="20">
    <location>
        <position position="451"/>
    </location>
    <ligand>
        <name>Ca(2+)</name>
        <dbReference type="ChEBI" id="CHEBI:29108"/>
        <label>1</label>
    </ligand>
</feature>
<comment type="function">
    <text evidence="18">Metalloprotease. Was previously shown to degrade COMP. However, a later study found no activity against COMP.</text>
</comment>
<dbReference type="GO" id="GO:0004222">
    <property type="term" value="F:metalloendopeptidase activity"/>
    <property type="evidence" value="ECO:0007669"/>
    <property type="project" value="InterPro"/>
</dbReference>
<dbReference type="GO" id="GO:0030198">
    <property type="term" value="P:extracellular matrix organization"/>
    <property type="evidence" value="ECO:0007669"/>
    <property type="project" value="InterPro"/>
</dbReference>
<feature type="binding site" description="in inhibited form" evidence="20">
    <location>
        <position position="205"/>
    </location>
    <ligand>
        <name>Zn(2+)</name>
        <dbReference type="ChEBI" id="CHEBI:29105"/>
        <note>catalytic</note>
    </ligand>
</feature>
<evidence type="ECO:0000256" key="8">
    <source>
        <dbReference type="ARBA" id="ARBA00022737"/>
    </source>
</evidence>
<feature type="binding site" evidence="20 22">
    <location>
        <position position="399"/>
    </location>
    <ligand>
        <name>Zn(2+)</name>
        <dbReference type="ChEBI" id="CHEBI:29105"/>
        <note>catalytic</note>
    </ligand>
</feature>
<dbReference type="InterPro" id="IPR010294">
    <property type="entry name" value="ADAMTS_spacer1"/>
</dbReference>
<feature type="disulfide bond" evidence="21">
    <location>
        <begin position="566"/>
        <end position="578"/>
    </location>
</feature>
<feature type="binding site" evidence="20">
    <location>
        <position position="246"/>
    </location>
    <ligand>
        <name>Ca(2+)</name>
        <dbReference type="ChEBI" id="CHEBI:29108"/>
        <label>2</label>
    </ligand>
</feature>
<feature type="disulfide bond" evidence="21">
    <location>
        <begin position="319"/>
        <end position="373"/>
    </location>
</feature>
<comment type="cofactor">
    <cofactor evidence="20">
        <name>Zn(2+)</name>
        <dbReference type="ChEBI" id="CHEBI:29105"/>
    </cofactor>
    <text evidence="20">Binds 1 zinc ion per subunit.</text>
</comment>
<feature type="binding site" evidence="20">
    <location>
        <position position="337"/>
    </location>
    <ligand>
        <name>Ca(2+)</name>
        <dbReference type="ChEBI" id="CHEBI:29108"/>
        <label>1</label>
    </ligand>
</feature>
<dbReference type="Pfam" id="PF00090">
    <property type="entry name" value="TSP_1"/>
    <property type="match status" value="1"/>
</dbReference>
<dbReference type="Pfam" id="PF01562">
    <property type="entry name" value="Pep_M12B_propep"/>
    <property type="match status" value="1"/>
</dbReference>
<evidence type="ECO:0000256" key="10">
    <source>
        <dbReference type="ARBA" id="ARBA00022833"/>
    </source>
</evidence>
<evidence type="ECO:0000256" key="3">
    <source>
        <dbReference type="ARBA" id="ARBA00022530"/>
    </source>
</evidence>
<evidence type="ECO:0000256" key="24">
    <source>
        <dbReference type="SAM" id="SignalP"/>
    </source>
</evidence>
<feature type="compositionally biased region" description="Low complexity" evidence="23">
    <location>
        <begin position="1291"/>
        <end position="1310"/>
    </location>
</feature>
<dbReference type="Proteomes" id="UP000593571">
    <property type="component" value="Unassembled WGS sequence"/>
</dbReference>
<gene>
    <name evidence="27" type="ORF">HJG63_000316</name>
</gene>
<comment type="caution">
    <text evidence="27">The sequence shown here is derived from an EMBL/GenBank/DDBJ whole genome shotgun (WGS) entry which is preliminary data.</text>
</comment>
<dbReference type="OrthoDB" id="412680at2759"/>
<evidence type="ECO:0000256" key="1">
    <source>
        <dbReference type="ARBA" id="ARBA00004498"/>
    </source>
</evidence>
<dbReference type="InterPro" id="IPR050439">
    <property type="entry name" value="ADAMTS_ADAMTS-like"/>
</dbReference>
<evidence type="ECO:0000259" key="25">
    <source>
        <dbReference type="PROSITE" id="PS50215"/>
    </source>
</evidence>
<evidence type="ECO:0000313" key="28">
    <source>
        <dbReference type="Proteomes" id="UP000593571"/>
    </source>
</evidence>
<keyword evidence="20" id="KW-0106">Calcium</keyword>
<keyword evidence="13" id="KW-0865">Zymogen</keyword>
<evidence type="ECO:0000259" key="26">
    <source>
        <dbReference type="PROSITE" id="PS50900"/>
    </source>
</evidence>
<evidence type="ECO:0000256" key="6">
    <source>
        <dbReference type="ARBA" id="ARBA00022723"/>
    </source>
</evidence>
<dbReference type="PANTHER" id="PTHR13723">
    <property type="entry name" value="ADAMTS A DISINTEGRIN AND METALLOPROTEASE WITH THROMBOSPONDIN MOTIFS PROTEASE"/>
    <property type="match status" value="1"/>
</dbReference>
<evidence type="ECO:0000256" key="7">
    <source>
        <dbReference type="ARBA" id="ARBA00022729"/>
    </source>
</evidence>
<keyword evidence="10 20" id="KW-0862">Zinc</keyword>
<feature type="disulfide bond" evidence="21">
    <location>
        <begin position="475"/>
        <end position="498"/>
    </location>
</feature>
<keyword evidence="4" id="KW-0645">Protease</keyword>
<evidence type="ECO:0000256" key="23">
    <source>
        <dbReference type="SAM" id="MobiDB-lite"/>
    </source>
</evidence>
<evidence type="ECO:0000256" key="18">
    <source>
        <dbReference type="ARBA" id="ARBA00093347"/>
    </source>
</evidence>
<dbReference type="Gene3D" id="3.40.390.10">
    <property type="entry name" value="Collagenase (Catalytic Domain)"/>
    <property type="match status" value="1"/>
</dbReference>
<keyword evidence="8" id="KW-0677">Repeat</keyword>
<evidence type="ECO:0000256" key="5">
    <source>
        <dbReference type="ARBA" id="ARBA00022685"/>
    </source>
</evidence>
<evidence type="ECO:0000256" key="17">
    <source>
        <dbReference type="ARBA" id="ARBA00072804"/>
    </source>
</evidence>
<dbReference type="PRINTS" id="PR01857">
    <property type="entry name" value="ADAMTSFAMILY"/>
</dbReference>
<feature type="domain" description="Peptidase M12B" evidence="25">
    <location>
        <begin position="243"/>
        <end position="453"/>
    </location>
</feature>
<keyword evidence="14 21" id="KW-1015">Disulfide bond</keyword>
<feature type="compositionally biased region" description="Polar residues" evidence="23">
    <location>
        <begin position="1328"/>
        <end position="1344"/>
    </location>
</feature>
<evidence type="ECO:0000256" key="19">
    <source>
        <dbReference type="PIRSR" id="PIRSR613273-1"/>
    </source>
</evidence>
<feature type="compositionally biased region" description="Polar residues" evidence="23">
    <location>
        <begin position="1127"/>
        <end position="1137"/>
    </location>
</feature>
<feature type="active site" evidence="19 22">
    <location>
        <position position="390"/>
    </location>
</feature>
<feature type="chain" id="PRO_5029724572" description="A disintegrin and metalloproteinase with thrombospondin motifs 7" evidence="24">
    <location>
        <begin position="32"/>
        <end position="1666"/>
    </location>
</feature>
<feature type="region of interest" description="Disordered" evidence="23">
    <location>
        <begin position="1079"/>
        <end position="1393"/>
    </location>
</feature>
<dbReference type="GO" id="GO:0046872">
    <property type="term" value="F:metal ion binding"/>
    <property type="evidence" value="ECO:0007669"/>
    <property type="project" value="UniProtKB-KW"/>
</dbReference>
<dbReference type="Gene3D" id="3.40.1620.60">
    <property type="match status" value="1"/>
</dbReference>
<dbReference type="Pfam" id="PF19236">
    <property type="entry name" value="ADAMTS_CR_3"/>
    <property type="match status" value="1"/>
</dbReference>
<evidence type="ECO:0000256" key="11">
    <source>
        <dbReference type="ARBA" id="ARBA00022974"/>
    </source>
</evidence>
<keyword evidence="3" id="KW-0272">Extracellular matrix</keyword>
<dbReference type="GO" id="GO:0031012">
    <property type="term" value="C:extracellular matrix"/>
    <property type="evidence" value="ECO:0007669"/>
    <property type="project" value="TreeGrafter"/>
</dbReference>
<dbReference type="InterPro" id="IPR041645">
    <property type="entry name" value="ADAMTS_CR_2"/>
</dbReference>
<keyword evidence="11" id="KW-0654">Proteoglycan</keyword>
<keyword evidence="28" id="KW-1185">Reference proteome</keyword>
<dbReference type="FunFam" id="3.40.1620.60:FF:000004">
    <property type="entry name" value="A disintegrin and metalloproteinase with thrombospondin motifs 12"/>
    <property type="match status" value="1"/>
</dbReference>
<comment type="subcellular location">
    <subcellularLocation>
        <location evidence="1">Secreted</location>
        <location evidence="1">Extracellular space</location>
        <location evidence="1">Extracellular matrix</location>
    </subcellularLocation>
</comment>
<dbReference type="Pfam" id="PF05986">
    <property type="entry name" value="ADAMTS_spacer1"/>
    <property type="match status" value="1"/>
</dbReference>
<dbReference type="FunFam" id="2.20.100.10:FF:000001">
    <property type="entry name" value="semaphorin-5A isoform X1"/>
    <property type="match status" value="1"/>
</dbReference>
<dbReference type="FunFam" id="3.40.390.10:FF:000001">
    <property type="entry name" value="A disintegrin and metalloproteinase with thrombospondin motifs 1"/>
    <property type="match status" value="1"/>
</dbReference>
<evidence type="ECO:0000256" key="13">
    <source>
        <dbReference type="ARBA" id="ARBA00023145"/>
    </source>
</evidence>
<feature type="disulfide bond" evidence="21">
    <location>
        <begin position="551"/>
        <end position="588"/>
    </location>
</feature>
<dbReference type="Pfam" id="PF01421">
    <property type="entry name" value="Reprolysin"/>
    <property type="match status" value="1"/>
</dbReference>
<evidence type="ECO:0000256" key="20">
    <source>
        <dbReference type="PIRSR" id="PIRSR613273-2"/>
    </source>
</evidence>
<evidence type="ECO:0000256" key="12">
    <source>
        <dbReference type="ARBA" id="ARBA00023049"/>
    </source>
</evidence>
<feature type="disulfide bond" evidence="21">
    <location>
        <begin position="348"/>
        <end position="355"/>
    </location>
</feature>
<evidence type="ECO:0000256" key="2">
    <source>
        <dbReference type="ARBA" id="ARBA00022525"/>
    </source>
</evidence>
<dbReference type="SMART" id="SM00209">
    <property type="entry name" value="TSP1"/>
    <property type="match status" value="8"/>
</dbReference>
<feature type="signal peptide" evidence="24">
    <location>
        <begin position="1"/>
        <end position="31"/>
    </location>
</feature>
<dbReference type="InterPro" id="IPR013273">
    <property type="entry name" value="ADAMTS/ADAMTS-like"/>
</dbReference>
<keyword evidence="9" id="KW-0378">Hydrolase</keyword>
<dbReference type="Pfam" id="PF19030">
    <property type="entry name" value="TSP1_ADAMTS"/>
    <property type="match status" value="7"/>
</dbReference>
<dbReference type="FunFam" id="2.20.100.10:FF:000005">
    <property type="entry name" value="ADAM metallopeptidase with thrombospondin type 1 motif 9"/>
    <property type="match status" value="3"/>
</dbReference>
<dbReference type="Gene3D" id="2.20.100.10">
    <property type="entry name" value="Thrombospondin type-1 (TSP1) repeat"/>
    <property type="match status" value="8"/>
</dbReference>
<dbReference type="InterPro" id="IPR001590">
    <property type="entry name" value="Peptidase_M12B"/>
</dbReference>
<proteinExistence type="predicted"/>
<dbReference type="EMBL" id="JACASE010000014">
    <property type="protein sequence ID" value="KAF6408845.1"/>
    <property type="molecule type" value="Genomic_DNA"/>
</dbReference>
<dbReference type="InterPro" id="IPR024079">
    <property type="entry name" value="MetalloPept_cat_dom_sf"/>
</dbReference>
<keyword evidence="12" id="KW-0482">Metalloprotease</keyword>
<feature type="compositionally biased region" description="Low complexity" evidence="23">
    <location>
        <begin position="1212"/>
        <end position="1232"/>
    </location>
</feature>
<keyword evidence="7 24" id="KW-0732">Signal</keyword>
<accession>A0A7J8CDA2</accession>
<dbReference type="CDD" id="cd04273">
    <property type="entry name" value="ZnMc_ADAMTS_like"/>
    <property type="match status" value="1"/>
</dbReference>
<feature type="disulfide bond" evidence="21">
    <location>
        <begin position="406"/>
        <end position="432"/>
    </location>
</feature>
<dbReference type="GO" id="GO:0006508">
    <property type="term" value="P:proteolysis"/>
    <property type="evidence" value="ECO:0007669"/>
    <property type="project" value="UniProtKB-KW"/>
</dbReference>
<keyword evidence="2" id="KW-0964">Secreted</keyword>